<accession>A0ACC1HHU8</accession>
<protein>
    <submittedName>
        <fullName evidence="1">Uncharacterized protein</fullName>
    </submittedName>
</protein>
<sequence length="473" mass="52582">MSTDEPELKRIYVGGLSEQVTEVDICNRFMSFGGVKSVELVRDASSGFGYLNIEIKPSQWKKCTHLFNGSRWKGSVLKVELAKPDYLASDSRHADDMSLVTEKNIEGRKHWKRGRYGRPVRVMRMVNDKGEMVTIDPTKYKDNLVKLFGSVASKPSYRLCWAWDDIIKVKEAEKFADISDSEGYSEDEQGEDGSAHERCGQDVAVGPDEETLQAQRRQEEINRQKDLLSHLLGEDKHTKIMTNVASQAVNYEGSDAMAAHSSKKGAKQFKEAESRLAAGVFDSDADSDGDDKEQFASRGADECLSSEREINIAVGSSLKDIFSGDTASQGFQLFGSGLTECSGSGGILGSSAYAGSSVSERYPSLAPSSSTGSKLTEDNKWPPLSQGSALLFFFHRDDSRLAARGPLSNPRERVFLRTEPLEEIEERWKEVKSQRAREFKRIHKSVSKKVQKMKRRRGQPQLGTATKRAALAH</sequence>
<evidence type="ECO:0000313" key="2">
    <source>
        <dbReference type="Proteomes" id="UP001145114"/>
    </source>
</evidence>
<gene>
    <name evidence="1" type="ORF">EV182_002260</name>
</gene>
<dbReference type="Proteomes" id="UP001145114">
    <property type="component" value="Unassembled WGS sequence"/>
</dbReference>
<evidence type="ECO:0000313" key="1">
    <source>
        <dbReference type="EMBL" id="KAJ1674935.1"/>
    </source>
</evidence>
<reference evidence="1" key="1">
    <citation type="submission" date="2022-06" db="EMBL/GenBank/DDBJ databases">
        <title>Phylogenomic reconstructions and comparative analyses of Kickxellomycotina fungi.</title>
        <authorList>
            <person name="Reynolds N.K."/>
            <person name="Stajich J.E."/>
            <person name="Barry K."/>
            <person name="Grigoriev I.V."/>
            <person name="Crous P."/>
            <person name="Smith M.E."/>
        </authorList>
    </citation>
    <scope>NUCLEOTIDE SEQUENCE</scope>
    <source>
        <strain evidence="1">RSA 2271</strain>
    </source>
</reference>
<comment type="caution">
    <text evidence="1">The sequence shown here is derived from an EMBL/GenBank/DDBJ whole genome shotgun (WGS) entry which is preliminary data.</text>
</comment>
<name>A0ACC1HHU8_9FUNG</name>
<proteinExistence type="predicted"/>
<keyword evidence="2" id="KW-1185">Reference proteome</keyword>
<dbReference type="EMBL" id="JAMZIH010005588">
    <property type="protein sequence ID" value="KAJ1674935.1"/>
    <property type="molecule type" value="Genomic_DNA"/>
</dbReference>
<organism evidence="1 2">
    <name type="scientific">Spiromyces aspiralis</name>
    <dbReference type="NCBI Taxonomy" id="68401"/>
    <lineage>
        <taxon>Eukaryota</taxon>
        <taxon>Fungi</taxon>
        <taxon>Fungi incertae sedis</taxon>
        <taxon>Zoopagomycota</taxon>
        <taxon>Kickxellomycotina</taxon>
        <taxon>Kickxellomycetes</taxon>
        <taxon>Kickxellales</taxon>
        <taxon>Kickxellaceae</taxon>
        <taxon>Spiromyces</taxon>
    </lineage>
</organism>